<feature type="transmembrane region" description="Helical" evidence="1">
    <location>
        <begin position="55"/>
        <end position="74"/>
    </location>
</feature>
<keyword evidence="4" id="KW-1185">Reference proteome</keyword>
<sequence length="276" mass="28672">MACLAVPAWVLATRWSTVLHGHPAYPVLLVALVVAGVVVAVRARRPRRPGRGRTAGRVVAALLLVGLLAATAWLRPFAATTTDPLAVDGPTTWELRPAGPPSEVGVVFYPGARVDPRAYLALLRPLADAGHLVVVVEPPLDIALLVGAPPFDAHPEVARWVVGGHSLGGTAAAMVDDPRVAGLLLWASYPADDQSARDLPTLSVSGDRDGLATPDDIAATASRLPAGARSVVVEGGVHAYFGDYGEQPGDGVPTVDRASAQRQIVDASREFVEGIG</sequence>
<dbReference type="AlphaFoldDB" id="A0A6M6JTP8"/>
<keyword evidence="1" id="KW-0812">Transmembrane</keyword>
<dbReference type="Gene3D" id="3.40.50.1820">
    <property type="entry name" value="alpha/beta hydrolase"/>
    <property type="match status" value="1"/>
</dbReference>
<dbReference type="InterPro" id="IPR029058">
    <property type="entry name" value="AB_hydrolase_fold"/>
</dbReference>
<gene>
    <name evidence="3" type="ORF">HOP40_06285</name>
</gene>
<dbReference type="GO" id="GO:0016787">
    <property type="term" value="F:hydrolase activity"/>
    <property type="evidence" value="ECO:0007669"/>
    <property type="project" value="UniProtKB-KW"/>
</dbReference>
<feature type="domain" description="Alpha/beta hydrolase fold-5" evidence="2">
    <location>
        <begin position="105"/>
        <end position="257"/>
    </location>
</feature>
<dbReference type="Pfam" id="PF12695">
    <property type="entry name" value="Abhydrolase_5"/>
    <property type="match status" value="1"/>
</dbReference>
<dbReference type="Proteomes" id="UP000505377">
    <property type="component" value="Chromosome"/>
</dbReference>
<protein>
    <submittedName>
        <fullName evidence="3">Alpha/beta hydrolase</fullName>
    </submittedName>
</protein>
<accession>A0A6M6JTP8</accession>
<dbReference type="EMBL" id="CP053564">
    <property type="protein sequence ID" value="QJY50427.1"/>
    <property type="molecule type" value="Genomic_DNA"/>
</dbReference>
<keyword evidence="3" id="KW-0378">Hydrolase</keyword>
<organism evidence="3 4">
    <name type="scientific">Pseudonocardia broussonetiae</name>
    <dbReference type="NCBI Taxonomy" id="2736640"/>
    <lineage>
        <taxon>Bacteria</taxon>
        <taxon>Bacillati</taxon>
        <taxon>Actinomycetota</taxon>
        <taxon>Actinomycetes</taxon>
        <taxon>Pseudonocardiales</taxon>
        <taxon>Pseudonocardiaceae</taxon>
        <taxon>Pseudonocardia</taxon>
    </lineage>
</organism>
<dbReference type="SUPFAM" id="SSF53474">
    <property type="entry name" value="alpha/beta-Hydrolases"/>
    <property type="match status" value="1"/>
</dbReference>
<reference evidence="3 4" key="1">
    <citation type="submission" date="2020-05" db="EMBL/GenBank/DDBJ databases">
        <authorList>
            <person name="Mo P."/>
        </authorList>
    </citation>
    <scope>NUCLEOTIDE SEQUENCE [LARGE SCALE GENOMIC DNA]</scope>
    <source>
        <strain evidence="3 4">Gen01</strain>
    </source>
</reference>
<feature type="transmembrane region" description="Helical" evidence="1">
    <location>
        <begin position="24"/>
        <end position="43"/>
    </location>
</feature>
<evidence type="ECO:0000313" key="3">
    <source>
        <dbReference type="EMBL" id="QJY50427.1"/>
    </source>
</evidence>
<evidence type="ECO:0000313" key="4">
    <source>
        <dbReference type="Proteomes" id="UP000505377"/>
    </source>
</evidence>
<dbReference type="InterPro" id="IPR029059">
    <property type="entry name" value="AB_hydrolase_5"/>
</dbReference>
<evidence type="ECO:0000256" key="1">
    <source>
        <dbReference type="SAM" id="Phobius"/>
    </source>
</evidence>
<keyword evidence="1" id="KW-1133">Transmembrane helix</keyword>
<keyword evidence="1" id="KW-0472">Membrane</keyword>
<dbReference type="KEGG" id="pbro:HOP40_06285"/>
<proteinExistence type="predicted"/>
<name>A0A6M6JTP8_9PSEU</name>
<evidence type="ECO:0000259" key="2">
    <source>
        <dbReference type="Pfam" id="PF12695"/>
    </source>
</evidence>